<dbReference type="AlphaFoldDB" id="A0A6A5V8U9"/>
<gene>
    <name evidence="1" type="ORF">BU23DRAFT_158989</name>
</gene>
<dbReference type="OrthoDB" id="1744869at2759"/>
<organism evidence="1 2">
    <name type="scientific">Bimuria novae-zelandiae CBS 107.79</name>
    <dbReference type="NCBI Taxonomy" id="1447943"/>
    <lineage>
        <taxon>Eukaryota</taxon>
        <taxon>Fungi</taxon>
        <taxon>Dikarya</taxon>
        <taxon>Ascomycota</taxon>
        <taxon>Pezizomycotina</taxon>
        <taxon>Dothideomycetes</taxon>
        <taxon>Pleosporomycetidae</taxon>
        <taxon>Pleosporales</taxon>
        <taxon>Massarineae</taxon>
        <taxon>Didymosphaeriaceae</taxon>
        <taxon>Bimuria</taxon>
    </lineage>
</organism>
<protein>
    <submittedName>
        <fullName evidence="1">Uncharacterized protein</fullName>
    </submittedName>
</protein>
<sequence>MPPWVARQWHVGRCSRSICGSLSRSQPHRRAINIRFYTQRSAQDGSQFRLQTANSAVIIPSSVANTRPADLVAHITPVSKARVFYDRFAVFFVTPSFATWLLDDSAFLHKALRQAYAEALGQSTYTRIHALCAVVDRLPGARPIANADDMMNEGFERIRSPSVAETGHEGIAYATLLFSDSIPTSSAHDEVTAAISFVGAKGSGEEGGHFSDAVRLPLANTVFQTGSTTTMTYSTWVKDKGSDDLELKEKQHVSHHGVRMQLDAANYSTTLSVPLVPLSLPRQVESSMGNILRSLIGPGGESITASQELERIVPRYFGARGEPSQATTVWALVMDRDNVVEALEGTNFLLDESKTQAPSDTPEDKPDDELWENLWKKDPPFWNPLIPIALKSGARLHRVLSGGGGWGKKAGLLSLDPLPVAPSKGQSDFDDFDDFDGPGELSDALQQVANDGDYIQFFISPSVPRNDGTLVNNSPDQNVWGLELGTIPSTSDSMPAVPPTTETAKNEVTVYRNTFGALVEGGMVISRSFKLQPRDSFSLIGGTTIDVPFSRFSAVNWVTCFGEDEDVDVGASEKHL</sequence>
<keyword evidence="2" id="KW-1185">Reference proteome</keyword>
<accession>A0A6A5V8U9</accession>
<dbReference type="Proteomes" id="UP000800036">
    <property type="component" value="Unassembled WGS sequence"/>
</dbReference>
<reference evidence="1" key="1">
    <citation type="journal article" date="2020" name="Stud. Mycol.">
        <title>101 Dothideomycetes genomes: a test case for predicting lifestyles and emergence of pathogens.</title>
        <authorList>
            <person name="Haridas S."/>
            <person name="Albert R."/>
            <person name="Binder M."/>
            <person name="Bloem J."/>
            <person name="Labutti K."/>
            <person name="Salamov A."/>
            <person name="Andreopoulos B."/>
            <person name="Baker S."/>
            <person name="Barry K."/>
            <person name="Bills G."/>
            <person name="Bluhm B."/>
            <person name="Cannon C."/>
            <person name="Castanera R."/>
            <person name="Culley D."/>
            <person name="Daum C."/>
            <person name="Ezra D."/>
            <person name="Gonzalez J."/>
            <person name="Henrissat B."/>
            <person name="Kuo A."/>
            <person name="Liang C."/>
            <person name="Lipzen A."/>
            <person name="Lutzoni F."/>
            <person name="Magnuson J."/>
            <person name="Mondo S."/>
            <person name="Nolan M."/>
            <person name="Ohm R."/>
            <person name="Pangilinan J."/>
            <person name="Park H.-J."/>
            <person name="Ramirez L."/>
            <person name="Alfaro M."/>
            <person name="Sun H."/>
            <person name="Tritt A."/>
            <person name="Yoshinaga Y."/>
            <person name="Zwiers L.-H."/>
            <person name="Turgeon B."/>
            <person name="Goodwin S."/>
            <person name="Spatafora J."/>
            <person name="Crous P."/>
            <person name="Grigoriev I."/>
        </authorList>
    </citation>
    <scope>NUCLEOTIDE SEQUENCE</scope>
    <source>
        <strain evidence="1">CBS 107.79</strain>
    </source>
</reference>
<dbReference type="EMBL" id="ML976686">
    <property type="protein sequence ID" value="KAF1972452.1"/>
    <property type="molecule type" value="Genomic_DNA"/>
</dbReference>
<proteinExistence type="predicted"/>
<name>A0A6A5V8U9_9PLEO</name>
<evidence type="ECO:0000313" key="1">
    <source>
        <dbReference type="EMBL" id="KAF1972452.1"/>
    </source>
</evidence>
<evidence type="ECO:0000313" key="2">
    <source>
        <dbReference type="Proteomes" id="UP000800036"/>
    </source>
</evidence>